<evidence type="ECO:0000313" key="3">
    <source>
        <dbReference type="Proteomes" id="UP000306602"/>
    </source>
</evidence>
<gene>
    <name evidence="2" type="ORF">E4Z66_03755</name>
</gene>
<comment type="caution">
    <text evidence="2">The sequence shown here is derived from an EMBL/GenBank/DDBJ whole genome shotgun (WGS) entry which is preliminary data.</text>
</comment>
<protein>
    <recommendedName>
        <fullName evidence="4">Lipoprotein</fullName>
    </recommendedName>
</protein>
<dbReference type="OrthoDB" id="7727637at2"/>
<organism evidence="2 3">
    <name type="scientific">Aliishimia ponticola</name>
    <dbReference type="NCBI Taxonomy" id="2499833"/>
    <lineage>
        <taxon>Bacteria</taxon>
        <taxon>Pseudomonadati</taxon>
        <taxon>Pseudomonadota</taxon>
        <taxon>Alphaproteobacteria</taxon>
        <taxon>Rhodobacterales</taxon>
        <taxon>Paracoccaceae</taxon>
        <taxon>Aliishimia</taxon>
    </lineage>
</organism>
<reference evidence="2 3" key="1">
    <citation type="submission" date="2019-04" db="EMBL/GenBank/DDBJ databases">
        <title>Shimia ponticola sp. nov., isolated from seawater.</title>
        <authorList>
            <person name="Kim Y.-O."/>
            <person name="Yoon J.-H."/>
        </authorList>
    </citation>
    <scope>NUCLEOTIDE SEQUENCE [LARGE SCALE GENOMIC DNA]</scope>
    <source>
        <strain evidence="2 3">MYP11</strain>
    </source>
</reference>
<feature type="signal peptide" evidence="1">
    <location>
        <begin position="1"/>
        <end position="16"/>
    </location>
</feature>
<accession>A0A4S4NIH8</accession>
<dbReference type="PROSITE" id="PS51257">
    <property type="entry name" value="PROKAR_LIPOPROTEIN"/>
    <property type="match status" value="1"/>
</dbReference>
<keyword evidence="3" id="KW-1185">Reference proteome</keyword>
<dbReference type="RefSeq" id="WP_136461586.1">
    <property type="nucleotide sequence ID" value="NZ_SRKY01000001.1"/>
</dbReference>
<name>A0A4S4NIH8_9RHOB</name>
<dbReference type="Proteomes" id="UP000306602">
    <property type="component" value="Unassembled WGS sequence"/>
</dbReference>
<evidence type="ECO:0000256" key="1">
    <source>
        <dbReference type="SAM" id="SignalP"/>
    </source>
</evidence>
<feature type="chain" id="PRO_5020936617" description="Lipoprotein" evidence="1">
    <location>
        <begin position="17"/>
        <end position="93"/>
    </location>
</feature>
<proteinExistence type="predicted"/>
<dbReference type="AlphaFoldDB" id="A0A4S4NIH8"/>
<dbReference type="EMBL" id="SRKY01000001">
    <property type="protein sequence ID" value="THH38695.1"/>
    <property type="molecule type" value="Genomic_DNA"/>
</dbReference>
<keyword evidence="1" id="KW-0732">Signal</keyword>
<evidence type="ECO:0008006" key="4">
    <source>
        <dbReference type="Google" id="ProtNLM"/>
    </source>
</evidence>
<sequence>MSRTIALLVAAGLTLAACDEATMQQVSEDAVIRRGNASCIAAVEAQTGLPGATLSDAAVILEVNQILVNAGDGGRWSCFTNEEGQAVSLIKRA</sequence>
<evidence type="ECO:0000313" key="2">
    <source>
        <dbReference type="EMBL" id="THH38695.1"/>
    </source>
</evidence>